<protein>
    <recommendedName>
        <fullName evidence="3">Bacteriophage abortive infection AbiH</fullName>
    </recommendedName>
</protein>
<dbReference type="InterPro" id="IPR025935">
    <property type="entry name" value="AbiH"/>
</dbReference>
<dbReference type="Pfam" id="PF14253">
    <property type="entry name" value="AbiH"/>
    <property type="match status" value="1"/>
</dbReference>
<reference evidence="1 2" key="1">
    <citation type="submission" date="2015-09" db="EMBL/GenBank/DDBJ databases">
        <authorList>
            <consortium name="Pathogen Informatics"/>
        </authorList>
    </citation>
    <scope>NUCLEOTIDE SEQUENCE [LARGE SCALE GENOMIC DNA]</scope>
    <source>
        <strain evidence="1 2">2789STDY5608838</strain>
    </source>
</reference>
<evidence type="ECO:0000313" key="1">
    <source>
        <dbReference type="EMBL" id="CUN36395.1"/>
    </source>
</evidence>
<sequence length="318" mass="37615">MQTLYIFGNGFDIAHGIRTPYAAFREFLKENHESFLTTFESMYNIQPLDDTEPWYTKEAQERWDKSVINDLWWSFEEKIGHPDVEGMYDSAYSMVDTMPMEGIIDTMNVYWREQYGFVDKLQKYVLEWLQTIDTSQAMCKKDSLINNRNDLFMSFNYTDTLEKVYGIKDVLHLHGGIPSCCEIAPIMGHGNKYIIDLYRRKAKEAQEEYVEWYESICNAIADFCESLYKDTDAIISENDDFFSALRDVNQVVCLGLSFGDVDVPYLDRIEYEVRPETKWLVYYHSDEDLKRLKSVFGITGISRKFEVYFRKSDNFWDR</sequence>
<evidence type="ECO:0000313" key="2">
    <source>
        <dbReference type="Proteomes" id="UP000095447"/>
    </source>
</evidence>
<dbReference type="EMBL" id="CYZA01000001">
    <property type="protein sequence ID" value="CUN36395.1"/>
    <property type="molecule type" value="Genomic_DNA"/>
</dbReference>
<evidence type="ECO:0008006" key="3">
    <source>
        <dbReference type="Google" id="ProtNLM"/>
    </source>
</evidence>
<dbReference type="RefSeq" id="WP_055052388.1">
    <property type="nucleotide sequence ID" value="NZ_CYZA01000001.1"/>
</dbReference>
<gene>
    <name evidence="1" type="ORF">ERS852395_00053</name>
</gene>
<proteinExistence type="predicted"/>
<dbReference type="Proteomes" id="UP000095447">
    <property type="component" value="Unassembled WGS sequence"/>
</dbReference>
<name>A0A173WDB3_9FIRM</name>
<organism evidence="1 2">
    <name type="scientific">Blautia obeum</name>
    <dbReference type="NCBI Taxonomy" id="40520"/>
    <lineage>
        <taxon>Bacteria</taxon>
        <taxon>Bacillati</taxon>
        <taxon>Bacillota</taxon>
        <taxon>Clostridia</taxon>
        <taxon>Lachnospirales</taxon>
        <taxon>Lachnospiraceae</taxon>
        <taxon>Blautia</taxon>
    </lineage>
</organism>
<dbReference type="AlphaFoldDB" id="A0A173WDB3"/>
<accession>A0A173WDB3</accession>